<evidence type="ECO:0000313" key="20">
    <source>
        <dbReference type="EMBL" id="CEP27399.1"/>
    </source>
</evidence>
<comment type="subcellular location">
    <subcellularLocation>
        <location evidence="2">Cell membrane</location>
        <topology evidence="2">Multi-pass membrane protein</topology>
    </subcellularLocation>
</comment>
<dbReference type="EC" id="2.7.7.41" evidence="6 18"/>
<keyword evidence="15 19" id="KW-0472">Membrane</keyword>
<evidence type="ECO:0000256" key="17">
    <source>
        <dbReference type="ARBA" id="ARBA00023264"/>
    </source>
</evidence>
<evidence type="ECO:0000256" key="8">
    <source>
        <dbReference type="ARBA" id="ARBA00022475"/>
    </source>
</evidence>
<feature type="transmembrane region" description="Helical" evidence="19">
    <location>
        <begin position="92"/>
        <end position="112"/>
    </location>
</feature>
<dbReference type="InterPro" id="IPR000374">
    <property type="entry name" value="PC_trans"/>
</dbReference>
<dbReference type="UniPathway" id="UPA00557">
    <property type="reaction ID" value="UER00614"/>
</dbReference>
<feature type="transmembrane region" description="Helical" evidence="19">
    <location>
        <begin position="216"/>
        <end position="235"/>
    </location>
</feature>
<protein>
    <recommendedName>
        <fullName evidence="7 18">Phosphatidate cytidylyltransferase</fullName>
        <ecNumber evidence="6 18">2.7.7.41</ecNumber>
    </recommendedName>
</protein>
<evidence type="ECO:0000256" key="3">
    <source>
        <dbReference type="ARBA" id="ARBA00005119"/>
    </source>
</evidence>
<dbReference type="GO" id="GO:0004605">
    <property type="term" value="F:phosphatidate cytidylyltransferase activity"/>
    <property type="evidence" value="ECO:0007669"/>
    <property type="project" value="UniProtKB-EC"/>
</dbReference>
<comment type="similarity">
    <text evidence="5 18">Belongs to the CDS family.</text>
</comment>
<evidence type="ECO:0000256" key="5">
    <source>
        <dbReference type="ARBA" id="ARBA00010185"/>
    </source>
</evidence>
<evidence type="ECO:0000256" key="9">
    <source>
        <dbReference type="ARBA" id="ARBA00022516"/>
    </source>
</evidence>
<comment type="pathway">
    <text evidence="3 18">Phospholipid metabolism; CDP-diacylglycerol biosynthesis; CDP-diacylglycerol from sn-glycerol 3-phosphate: step 3/3.</text>
</comment>
<evidence type="ECO:0000256" key="14">
    <source>
        <dbReference type="ARBA" id="ARBA00023098"/>
    </source>
</evidence>
<evidence type="ECO:0000256" key="16">
    <source>
        <dbReference type="ARBA" id="ARBA00023209"/>
    </source>
</evidence>
<name>A0A068VTM0_PROFF</name>
<dbReference type="AlphaFoldDB" id="A0A068VTM0"/>
<keyword evidence="8" id="KW-1003">Cell membrane</keyword>
<keyword evidence="9" id="KW-0444">Lipid biosynthesis</keyword>
<evidence type="ECO:0000256" key="11">
    <source>
        <dbReference type="ARBA" id="ARBA00022692"/>
    </source>
</evidence>
<sequence length="281" mass="29161">MSAAKRSPGRNLPAAITTGVILGAVVVATLLWWNWGFALFVALALALGVWEVCNALEKLDMHPARWPILVGTPIVMIGSYAVGQGSGEPESALGFIVGGLALMVIVALFWRIPRGTQDFVRDAAASLFVIGYLPLLGSTVALMLAGSSGVARIFCFLLAPIASDTGAYVVGVLFGKHKMAPRISPAKSWEGFAGGIVTAMVLCALAVHGLLHAPAWVGLLLGLVAGCCGVVGDLVESAIKRDAGIKDMSHVLPGHGGVMDRLDSLLAAAPAAWLVMYVLIV</sequence>
<evidence type="ECO:0000256" key="18">
    <source>
        <dbReference type="RuleBase" id="RU003938"/>
    </source>
</evidence>
<dbReference type="KEGG" id="pfre:RM25_1395"/>
<evidence type="ECO:0000256" key="15">
    <source>
        <dbReference type="ARBA" id="ARBA00023136"/>
    </source>
</evidence>
<feature type="transmembrane region" description="Helical" evidence="19">
    <location>
        <begin position="68"/>
        <end position="86"/>
    </location>
</feature>
<dbReference type="GO" id="GO:0005886">
    <property type="term" value="C:plasma membrane"/>
    <property type="evidence" value="ECO:0007669"/>
    <property type="project" value="UniProtKB-SubCell"/>
</dbReference>
<comment type="catalytic activity">
    <reaction evidence="1 18">
        <text>a 1,2-diacyl-sn-glycero-3-phosphate + CTP + H(+) = a CDP-1,2-diacyl-sn-glycerol + diphosphate</text>
        <dbReference type="Rhea" id="RHEA:16229"/>
        <dbReference type="ChEBI" id="CHEBI:15378"/>
        <dbReference type="ChEBI" id="CHEBI:33019"/>
        <dbReference type="ChEBI" id="CHEBI:37563"/>
        <dbReference type="ChEBI" id="CHEBI:58332"/>
        <dbReference type="ChEBI" id="CHEBI:58608"/>
        <dbReference type="EC" id="2.7.7.41"/>
    </reaction>
</comment>
<feature type="transmembrane region" description="Helical" evidence="19">
    <location>
        <begin position="37"/>
        <end position="56"/>
    </location>
</feature>
<keyword evidence="12 18" id="KW-0548">Nucleotidyltransferase</keyword>
<evidence type="ECO:0000256" key="2">
    <source>
        <dbReference type="ARBA" id="ARBA00004651"/>
    </source>
</evidence>
<dbReference type="PANTHER" id="PTHR46382">
    <property type="entry name" value="PHOSPHATIDATE CYTIDYLYLTRANSFERASE"/>
    <property type="match status" value="1"/>
</dbReference>
<gene>
    <name evidence="20" type="primary">cdsA</name>
    <name evidence="20" type="ORF">PFCIRM138_01390</name>
</gene>
<evidence type="ECO:0000256" key="13">
    <source>
        <dbReference type="ARBA" id="ARBA00022989"/>
    </source>
</evidence>
<dbReference type="EMBL" id="LM676436">
    <property type="protein sequence ID" value="CEP27399.1"/>
    <property type="molecule type" value="Genomic_DNA"/>
</dbReference>
<evidence type="ECO:0000256" key="10">
    <source>
        <dbReference type="ARBA" id="ARBA00022679"/>
    </source>
</evidence>
<keyword evidence="10 18" id="KW-0808">Transferase</keyword>
<accession>A0A068VTM0</accession>
<keyword evidence="14" id="KW-0443">Lipid metabolism</keyword>
<dbReference type="PATRIC" id="fig|66712.6.peg.1422"/>
<dbReference type="Pfam" id="PF01148">
    <property type="entry name" value="CTP_transf_1"/>
    <property type="match status" value="1"/>
</dbReference>
<evidence type="ECO:0000256" key="19">
    <source>
        <dbReference type="SAM" id="Phobius"/>
    </source>
</evidence>
<dbReference type="PANTHER" id="PTHR46382:SF1">
    <property type="entry name" value="PHOSPHATIDATE CYTIDYLYLTRANSFERASE"/>
    <property type="match status" value="1"/>
</dbReference>
<feature type="transmembrane region" description="Helical" evidence="19">
    <location>
        <begin position="12"/>
        <end position="31"/>
    </location>
</feature>
<reference evidence="20" key="1">
    <citation type="submission" date="2014-08" db="EMBL/GenBank/DDBJ databases">
        <authorList>
            <person name="Falentin Helene"/>
        </authorList>
    </citation>
    <scope>NUCLEOTIDE SEQUENCE</scope>
</reference>
<feature type="transmembrane region" description="Helical" evidence="19">
    <location>
        <begin position="124"/>
        <end position="144"/>
    </location>
</feature>
<keyword evidence="16" id="KW-0594">Phospholipid biosynthesis</keyword>
<evidence type="ECO:0000256" key="12">
    <source>
        <dbReference type="ARBA" id="ARBA00022695"/>
    </source>
</evidence>
<dbReference type="GeneID" id="61221892"/>
<proteinExistence type="inferred from homology"/>
<dbReference type="GO" id="GO:0016024">
    <property type="term" value="P:CDP-diacylglycerol biosynthetic process"/>
    <property type="evidence" value="ECO:0007669"/>
    <property type="project" value="UniProtKB-UniPathway"/>
</dbReference>
<keyword evidence="13 19" id="KW-1133">Transmembrane helix</keyword>
<evidence type="ECO:0000256" key="7">
    <source>
        <dbReference type="ARBA" id="ARBA00019373"/>
    </source>
</evidence>
<feature type="transmembrane region" description="Helical" evidence="19">
    <location>
        <begin position="191"/>
        <end position="210"/>
    </location>
</feature>
<evidence type="ECO:0000256" key="6">
    <source>
        <dbReference type="ARBA" id="ARBA00012487"/>
    </source>
</evidence>
<evidence type="ECO:0000256" key="1">
    <source>
        <dbReference type="ARBA" id="ARBA00001698"/>
    </source>
</evidence>
<evidence type="ECO:0000256" key="4">
    <source>
        <dbReference type="ARBA" id="ARBA00005189"/>
    </source>
</evidence>
<keyword evidence="17" id="KW-1208">Phospholipid metabolism</keyword>
<dbReference type="RefSeq" id="WP_013161341.1">
    <property type="nucleotide sequence ID" value="NZ_CP010341.1"/>
</dbReference>
<dbReference type="PROSITE" id="PS01315">
    <property type="entry name" value="CDS"/>
    <property type="match status" value="1"/>
</dbReference>
<comment type="pathway">
    <text evidence="4">Lipid metabolism.</text>
</comment>
<keyword evidence="11 18" id="KW-0812">Transmembrane</keyword>
<organism evidence="20">
    <name type="scientific">Propionibacterium freudenreichii subsp. freudenreichii</name>
    <dbReference type="NCBI Taxonomy" id="66712"/>
    <lineage>
        <taxon>Bacteria</taxon>
        <taxon>Bacillati</taxon>
        <taxon>Actinomycetota</taxon>
        <taxon>Actinomycetes</taxon>
        <taxon>Propionibacteriales</taxon>
        <taxon>Propionibacteriaceae</taxon>
        <taxon>Propionibacterium</taxon>
    </lineage>
</organism>
<feature type="transmembrane region" description="Helical" evidence="19">
    <location>
        <begin position="150"/>
        <end position="170"/>
    </location>
</feature>